<dbReference type="EMBL" id="DSZU01000115">
    <property type="protein sequence ID" value="HGV55716.1"/>
    <property type="molecule type" value="Genomic_DNA"/>
</dbReference>
<comment type="caution">
    <text evidence="6">The sequence shown here is derived from an EMBL/GenBank/DDBJ whole genome shotgun (WGS) entry which is preliminary data.</text>
</comment>
<dbReference type="SUPFAM" id="SSF46785">
    <property type="entry name" value="Winged helix' DNA-binding domain"/>
    <property type="match status" value="1"/>
</dbReference>
<dbReference type="InterPro" id="IPR036388">
    <property type="entry name" value="WH-like_DNA-bd_sf"/>
</dbReference>
<dbReference type="GO" id="GO:0003677">
    <property type="term" value="F:DNA binding"/>
    <property type="evidence" value="ECO:0007669"/>
    <property type="project" value="UniProtKB-KW"/>
</dbReference>
<reference evidence="6" key="1">
    <citation type="journal article" date="2020" name="mSystems">
        <title>Genome- and Community-Level Interaction Insights into Carbon Utilization and Element Cycling Functions of Hydrothermarchaeota in Hydrothermal Sediment.</title>
        <authorList>
            <person name="Zhou Z."/>
            <person name="Liu Y."/>
            <person name="Xu W."/>
            <person name="Pan J."/>
            <person name="Luo Z.H."/>
            <person name="Li M."/>
        </authorList>
    </citation>
    <scope>NUCLEOTIDE SEQUENCE [LARGE SCALE GENOMIC DNA]</scope>
    <source>
        <strain evidence="6">SpSt-605</strain>
    </source>
</reference>
<evidence type="ECO:0000313" key="6">
    <source>
        <dbReference type="EMBL" id="HGV55716.1"/>
    </source>
</evidence>
<dbReference type="Pfam" id="PF00027">
    <property type="entry name" value="cNMP_binding"/>
    <property type="match status" value="1"/>
</dbReference>
<dbReference type="InterPro" id="IPR018490">
    <property type="entry name" value="cNMP-bd_dom_sf"/>
</dbReference>
<sequence length="229" mass="26228">MNDTTSFIFKVLRDSLFFKDLPTDVLTSLAEIAILKEYEKNEEIFYEGEKALGFFVILDGFVKIYKISSKGKEQIIHIFGAGEIFAEVVLAGLKAYPANAKALTQAKLAFFEKNRFLNLIQRNPQMALVIIGVFAHRLKNLLQIIENLTLREAHERLLSYLWDLSGYGSSDKIKLNISKSQLALLLGITPETLSRIFQKFKEEGLLEIKQRELRLINLDKWKSLIKTLT</sequence>
<keyword evidence="1" id="KW-0805">Transcription regulation</keyword>
<dbReference type="SMART" id="SM00100">
    <property type="entry name" value="cNMP"/>
    <property type="match status" value="1"/>
</dbReference>
<evidence type="ECO:0000256" key="3">
    <source>
        <dbReference type="ARBA" id="ARBA00023163"/>
    </source>
</evidence>
<dbReference type="GO" id="GO:0003700">
    <property type="term" value="F:DNA-binding transcription factor activity"/>
    <property type="evidence" value="ECO:0007669"/>
    <property type="project" value="TreeGrafter"/>
</dbReference>
<evidence type="ECO:0000259" key="5">
    <source>
        <dbReference type="PROSITE" id="PS51063"/>
    </source>
</evidence>
<evidence type="ECO:0000256" key="2">
    <source>
        <dbReference type="ARBA" id="ARBA00023125"/>
    </source>
</evidence>
<evidence type="ECO:0000259" key="4">
    <source>
        <dbReference type="PROSITE" id="PS50042"/>
    </source>
</evidence>
<dbReference type="SMART" id="SM00419">
    <property type="entry name" value="HTH_CRP"/>
    <property type="match status" value="1"/>
</dbReference>
<dbReference type="PRINTS" id="PR00034">
    <property type="entry name" value="HTHCRP"/>
</dbReference>
<feature type="domain" description="Cyclic nucleotide-binding" evidence="4">
    <location>
        <begin position="17"/>
        <end position="137"/>
    </location>
</feature>
<evidence type="ECO:0000256" key="1">
    <source>
        <dbReference type="ARBA" id="ARBA00023015"/>
    </source>
</evidence>
<dbReference type="InterPro" id="IPR036390">
    <property type="entry name" value="WH_DNA-bd_sf"/>
</dbReference>
<dbReference type="PANTHER" id="PTHR24567">
    <property type="entry name" value="CRP FAMILY TRANSCRIPTIONAL REGULATORY PROTEIN"/>
    <property type="match status" value="1"/>
</dbReference>
<dbReference type="AlphaFoldDB" id="A0A832GPY8"/>
<dbReference type="PROSITE" id="PS51063">
    <property type="entry name" value="HTH_CRP_2"/>
    <property type="match status" value="1"/>
</dbReference>
<dbReference type="InterPro" id="IPR000595">
    <property type="entry name" value="cNMP-bd_dom"/>
</dbReference>
<dbReference type="GO" id="GO:0005829">
    <property type="term" value="C:cytosol"/>
    <property type="evidence" value="ECO:0007669"/>
    <property type="project" value="TreeGrafter"/>
</dbReference>
<accession>A0A832GPY8</accession>
<feature type="domain" description="HTH crp-type" evidence="5">
    <location>
        <begin position="151"/>
        <end position="219"/>
    </location>
</feature>
<gene>
    <name evidence="6" type="ORF">ENT73_06535</name>
</gene>
<dbReference type="InterPro" id="IPR012318">
    <property type="entry name" value="HTH_CRP"/>
</dbReference>
<dbReference type="Gene3D" id="2.60.120.10">
    <property type="entry name" value="Jelly Rolls"/>
    <property type="match status" value="1"/>
</dbReference>
<dbReference type="InterPro" id="IPR014710">
    <property type="entry name" value="RmlC-like_jellyroll"/>
</dbReference>
<keyword evidence="2" id="KW-0238">DNA-binding</keyword>
<dbReference type="CDD" id="cd00038">
    <property type="entry name" value="CAP_ED"/>
    <property type="match status" value="1"/>
</dbReference>
<dbReference type="Gene3D" id="1.10.10.10">
    <property type="entry name" value="Winged helix-like DNA-binding domain superfamily/Winged helix DNA-binding domain"/>
    <property type="match status" value="1"/>
</dbReference>
<dbReference type="PANTHER" id="PTHR24567:SF74">
    <property type="entry name" value="HTH-TYPE TRANSCRIPTIONAL REGULATOR ARCR"/>
    <property type="match status" value="1"/>
</dbReference>
<organism evidence="6">
    <name type="scientific">Caldimicrobium thiodismutans</name>
    <dbReference type="NCBI Taxonomy" id="1653476"/>
    <lineage>
        <taxon>Bacteria</taxon>
        <taxon>Pseudomonadati</taxon>
        <taxon>Thermodesulfobacteriota</taxon>
        <taxon>Thermodesulfobacteria</taxon>
        <taxon>Thermodesulfobacteriales</taxon>
        <taxon>Thermodesulfobacteriaceae</taxon>
        <taxon>Caldimicrobium</taxon>
    </lineage>
</organism>
<keyword evidence="3" id="KW-0804">Transcription</keyword>
<dbReference type="SUPFAM" id="SSF51206">
    <property type="entry name" value="cAMP-binding domain-like"/>
    <property type="match status" value="1"/>
</dbReference>
<protein>
    <submittedName>
        <fullName evidence="6">Crp/Fnr family transcriptional regulator</fullName>
    </submittedName>
</protein>
<dbReference type="PROSITE" id="PS50042">
    <property type="entry name" value="CNMP_BINDING_3"/>
    <property type="match status" value="1"/>
</dbReference>
<name>A0A832GPY8_9BACT</name>
<proteinExistence type="predicted"/>
<dbReference type="Pfam" id="PF13545">
    <property type="entry name" value="HTH_Crp_2"/>
    <property type="match status" value="1"/>
</dbReference>
<dbReference type="InterPro" id="IPR050397">
    <property type="entry name" value="Env_Response_Regulators"/>
</dbReference>